<dbReference type="CDD" id="cd05403">
    <property type="entry name" value="NT_KNTase_like"/>
    <property type="match status" value="1"/>
</dbReference>
<dbReference type="Proteomes" id="UP000479132">
    <property type="component" value="Unassembled WGS sequence"/>
</dbReference>
<keyword evidence="3" id="KW-1185">Reference proteome</keyword>
<dbReference type="Gene3D" id="3.30.460.10">
    <property type="entry name" value="Beta Polymerase, domain 2"/>
    <property type="match status" value="1"/>
</dbReference>
<comment type="caution">
    <text evidence="2">The sequence shown here is derived from an EMBL/GenBank/DDBJ whole genome shotgun (WGS) entry which is preliminary data.</text>
</comment>
<organism evidence="2 3">
    <name type="scientific">Fodinibius halophilus</name>
    <dbReference type="NCBI Taxonomy" id="1736908"/>
    <lineage>
        <taxon>Bacteria</taxon>
        <taxon>Pseudomonadati</taxon>
        <taxon>Balneolota</taxon>
        <taxon>Balneolia</taxon>
        <taxon>Balneolales</taxon>
        <taxon>Balneolaceae</taxon>
        <taxon>Fodinibius</taxon>
    </lineage>
</organism>
<dbReference type="PANTHER" id="PTHR43852">
    <property type="entry name" value="NUCLEOTIDYLTRANSFERASE"/>
    <property type="match status" value="1"/>
</dbReference>
<protein>
    <submittedName>
        <fullName evidence="2">Nucleotidyltransferase domain-containing protein</fullName>
    </submittedName>
</protein>
<gene>
    <name evidence="2" type="ORF">G3569_08210</name>
</gene>
<accession>A0A6M1T2S5</accession>
<evidence type="ECO:0000259" key="1">
    <source>
        <dbReference type="Pfam" id="PF18765"/>
    </source>
</evidence>
<dbReference type="RefSeq" id="WP_165267969.1">
    <property type="nucleotide sequence ID" value="NZ_JAALLS010000009.1"/>
</dbReference>
<dbReference type="PANTHER" id="PTHR43852:SF3">
    <property type="entry name" value="NUCLEOTIDYLTRANSFERASE"/>
    <property type="match status" value="1"/>
</dbReference>
<dbReference type="GO" id="GO:0016740">
    <property type="term" value="F:transferase activity"/>
    <property type="evidence" value="ECO:0007669"/>
    <property type="project" value="UniProtKB-KW"/>
</dbReference>
<evidence type="ECO:0000313" key="3">
    <source>
        <dbReference type="Proteomes" id="UP000479132"/>
    </source>
</evidence>
<dbReference type="NCBIfam" id="NF047752">
    <property type="entry name" value="MntA_antitoxin"/>
    <property type="match status" value="1"/>
</dbReference>
<evidence type="ECO:0000313" key="2">
    <source>
        <dbReference type="EMBL" id="NGP88337.1"/>
    </source>
</evidence>
<dbReference type="EMBL" id="JAALLS010000009">
    <property type="protein sequence ID" value="NGP88337.1"/>
    <property type="molecule type" value="Genomic_DNA"/>
</dbReference>
<keyword evidence="2" id="KW-0808">Transferase</keyword>
<dbReference type="InterPro" id="IPR052930">
    <property type="entry name" value="TA_antitoxin_MntA"/>
</dbReference>
<reference evidence="2 3" key="1">
    <citation type="submission" date="2020-02" db="EMBL/GenBank/DDBJ databases">
        <title>Aliifodinibius halophilus 2W32, complete genome.</title>
        <authorList>
            <person name="Li Y."/>
            <person name="Wu S."/>
        </authorList>
    </citation>
    <scope>NUCLEOTIDE SEQUENCE [LARGE SCALE GENOMIC DNA]</scope>
    <source>
        <strain evidence="2 3">2W32</strain>
    </source>
</reference>
<dbReference type="InterPro" id="IPR041633">
    <property type="entry name" value="Polbeta"/>
</dbReference>
<name>A0A6M1T2S5_9BACT</name>
<dbReference type="Pfam" id="PF18765">
    <property type="entry name" value="Polbeta"/>
    <property type="match status" value="1"/>
</dbReference>
<dbReference type="AlphaFoldDB" id="A0A6M1T2S5"/>
<dbReference type="InterPro" id="IPR043519">
    <property type="entry name" value="NT_sf"/>
</dbReference>
<dbReference type="SUPFAM" id="SSF81301">
    <property type="entry name" value="Nucleotidyltransferase"/>
    <property type="match status" value="1"/>
</dbReference>
<feature type="domain" description="Polymerase beta nucleotidyltransferase" evidence="1">
    <location>
        <begin position="13"/>
        <end position="102"/>
    </location>
</feature>
<sequence>MKTGTKKEIQKVLRDFFSDKEQVIFVYLFGSIVDKKVFRDIDVAVYMKDIPDIISQGKLQAQLDNLLDKNVDLVLLNRLPTKNPAFAYEIMTKGELLQNKDQSIHTKYKSRVFSYYFDTAYLREQFEDAFKMRMKTQKFGERNYG</sequence>
<proteinExistence type="predicted"/>